<evidence type="ECO:0000313" key="3">
    <source>
        <dbReference type="Proteomes" id="UP000020467"/>
    </source>
</evidence>
<feature type="signal peptide" evidence="1">
    <location>
        <begin position="1"/>
        <end position="17"/>
    </location>
</feature>
<feature type="chain" id="PRO_5001457426" evidence="1">
    <location>
        <begin position="18"/>
        <end position="166"/>
    </location>
</feature>
<dbReference type="AlphaFoldDB" id="A0A010RU22"/>
<dbReference type="EMBL" id="JARH01000204">
    <property type="protein sequence ID" value="EXF84076.1"/>
    <property type="molecule type" value="Genomic_DNA"/>
</dbReference>
<accession>A0A010RU22</accession>
<comment type="caution">
    <text evidence="2">The sequence shown here is derived from an EMBL/GenBank/DDBJ whole genome shotgun (WGS) entry which is preliminary data.</text>
</comment>
<evidence type="ECO:0000313" key="2">
    <source>
        <dbReference type="EMBL" id="EXF84076.1"/>
    </source>
</evidence>
<reference evidence="2 3" key="1">
    <citation type="submission" date="2014-02" db="EMBL/GenBank/DDBJ databases">
        <title>The genome sequence of Colletotrichum fioriniae PJ7.</title>
        <authorList>
            <person name="Baroncelli R."/>
            <person name="Thon M.R."/>
        </authorList>
    </citation>
    <scope>NUCLEOTIDE SEQUENCE [LARGE SCALE GENOMIC DNA]</scope>
    <source>
        <strain evidence="2 3">PJ7</strain>
    </source>
</reference>
<name>A0A010RU22_9PEZI</name>
<evidence type="ECO:0000256" key="1">
    <source>
        <dbReference type="SAM" id="SignalP"/>
    </source>
</evidence>
<dbReference type="KEGG" id="cfj:CFIO01_13601"/>
<keyword evidence="1" id="KW-0732">Signal</keyword>
<organism evidence="2 3">
    <name type="scientific">Colletotrichum fioriniae PJ7</name>
    <dbReference type="NCBI Taxonomy" id="1445577"/>
    <lineage>
        <taxon>Eukaryota</taxon>
        <taxon>Fungi</taxon>
        <taxon>Dikarya</taxon>
        <taxon>Ascomycota</taxon>
        <taxon>Pezizomycotina</taxon>
        <taxon>Sordariomycetes</taxon>
        <taxon>Hypocreomycetidae</taxon>
        <taxon>Glomerellales</taxon>
        <taxon>Glomerellaceae</taxon>
        <taxon>Colletotrichum</taxon>
        <taxon>Colletotrichum acutatum species complex</taxon>
    </lineage>
</organism>
<protein>
    <submittedName>
        <fullName evidence="2">Uncharacterized protein</fullName>
    </submittedName>
</protein>
<dbReference type="Proteomes" id="UP000020467">
    <property type="component" value="Unassembled WGS sequence"/>
</dbReference>
<sequence>MKVYLLFTATLLGGIMAAPTATEDKIEKIPARISKQTLYNIRKACPTCTITATHVLRNNSDPNCPEINACCSAKAPIRCYEEDEFNIAQKSKPKRHLEPTKKIQKRQCHPCCTDGDVWPPEKRGRWWGCKNVPGLDCRKCLAPPEWEWIIPGGVNEKEREDNGDLP</sequence>
<gene>
    <name evidence="2" type="ORF">CFIO01_13601</name>
</gene>
<keyword evidence="3" id="KW-1185">Reference proteome</keyword>
<dbReference type="HOGENOM" id="CLU_1602560_0_0_1"/>
<dbReference type="OrthoDB" id="4809048at2759"/>
<proteinExistence type="predicted"/>